<keyword evidence="3" id="KW-1185">Reference proteome</keyword>
<accession>A0A2P6R6G9</accession>
<keyword evidence="1" id="KW-0175">Coiled coil</keyword>
<evidence type="ECO:0000313" key="3">
    <source>
        <dbReference type="Proteomes" id="UP000238479"/>
    </source>
</evidence>
<reference evidence="2 3" key="1">
    <citation type="journal article" date="2018" name="Nat. Genet.">
        <title>The Rosa genome provides new insights in the design of modern roses.</title>
        <authorList>
            <person name="Bendahmane M."/>
        </authorList>
    </citation>
    <scope>NUCLEOTIDE SEQUENCE [LARGE SCALE GENOMIC DNA]</scope>
    <source>
        <strain evidence="3">cv. Old Blush</strain>
    </source>
</reference>
<comment type="caution">
    <text evidence="2">The sequence shown here is derived from an EMBL/GenBank/DDBJ whole genome shotgun (WGS) entry which is preliminary data.</text>
</comment>
<proteinExistence type="predicted"/>
<feature type="coiled-coil region" evidence="1">
    <location>
        <begin position="89"/>
        <end position="123"/>
    </location>
</feature>
<evidence type="ECO:0000256" key="1">
    <source>
        <dbReference type="SAM" id="Coils"/>
    </source>
</evidence>
<feature type="coiled-coil region" evidence="1">
    <location>
        <begin position="5"/>
        <end position="32"/>
    </location>
</feature>
<dbReference type="AlphaFoldDB" id="A0A2P6R6G9"/>
<gene>
    <name evidence="2" type="ORF">RchiOBHm_Chr3g0453011</name>
</gene>
<protein>
    <recommendedName>
        <fullName evidence="4">FRIGIDA-like protein</fullName>
    </recommendedName>
</protein>
<evidence type="ECO:0000313" key="2">
    <source>
        <dbReference type="EMBL" id="PRQ42012.1"/>
    </source>
</evidence>
<dbReference type="EMBL" id="PDCK01000041">
    <property type="protein sequence ID" value="PRQ42012.1"/>
    <property type="molecule type" value="Genomic_DNA"/>
</dbReference>
<organism evidence="2 3">
    <name type="scientific">Rosa chinensis</name>
    <name type="common">China rose</name>
    <dbReference type="NCBI Taxonomy" id="74649"/>
    <lineage>
        <taxon>Eukaryota</taxon>
        <taxon>Viridiplantae</taxon>
        <taxon>Streptophyta</taxon>
        <taxon>Embryophyta</taxon>
        <taxon>Tracheophyta</taxon>
        <taxon>Spermatophyta</taxon>
        <taxon>Magnoliopsida</taxon>
        <taxon>eudicotyledons</taxon>
        <taxon>Gunneridae</taxon>
        <taxon>Pentapetalae</taxon>
        <taxon>rosids</taxon>
        <taxon>fabids</taxon>
        <taxon>Rosales</taxon>
        <taxon>Rosaceae</taxon>
        <taxon>Rosoideae</taxon>
        <taxon>Rosoideae incertae sedis</taxon>
        <taxon>Rosa</taxon>
    </lineage>
</organism>
<name>A0A2P6R6G9_ROSCH</name>
<evidence type="ECO:0008006" key="4">
    <source>
        <dbReference type="Google" id="ProtNLM"/>
    </source>
</evidence>
<sequence>MDKIAAELQDSVVDLTRQLTELQARYESTRNQQRTRMQGLDQRELQLQARELRVKSEEEAIGERWKCLEMRERNAETHELKELERLEHLGQLEKSVEERERSLDELHESLEEQRKHSRALQEVLEEHLGSVGGGLRVKLRQFEEKAREIGLELSGGDGGLELKRDELVGCEMGGGLDAEKVVKLIGVICQREEIMKLCQGFDSGDKIHGNCFENLVLVVCCLCFALSSDDFCLQCRNIWSYSCW</sequence>
<dbReference type="Proteomes" id="UP000238479">
    <property type="component" value="Chromosome 3"/>
</dbReference>
<dbReference type="Gramene" id="PRQ42012">
    <property type="protein sequence ID" value="PRQ42012"/>
    <property type="gene ID" value="RchiOBHm_Chr3g0453011"/>
</dbReference>